<dbReference type="EMBL" id="MFKU01000014">
    <property type="protein sequence ID" value="OGG48377.1"/>
    <property type="molecule type" value="Genomic_DNA"/>
</dbReference>
<reference evidence="2 3" key="1">
    <citation type="journal article" date="2016" name="Nat. Commun.">
        <title>Thousands of microbial genomes shed light on interconnected biogeochemical processes in an aquifer system.</title>
        <authorList>
            <person name="Anantharaman K."/>
            <person name="Brown C.T."/>
            <person name="Hug L.A."/>
            <person name="Sharon I."/>
            <person name="Castelle C.J."/>
            <person name="Probst A.J."/>
            <person name="Thomas B.C."/>
            <person name="Singh A."/>
            <person name="Wilkins M.J."/>
            <person name="Karaoz U."/>
            <person name="Brodie E.L."/>
            <person name="Williams K.H."/>
            <person name="Hubbard S.S."/>
            <person name="Banfield J.F."/>
        </authorList>
    </citation>
    <scope>NUCLEOTIDE SEQUENCE [LARGE SCALE GENOMIC DNA]</scope>
</reference>
<gene>
    <name evidence="2" type="ORF">A2678_02995</name>
</gene>
<evidence type="ECO:0000313" key="3">
    <source>
        <dbReference type="Proteomes" id="UP000178815"/>
    </source>
</evidence>
<dbReference type="Proteomes" id="UP000178815">
    <property type="component" value="Unassembled WGS sequence"/>
</dbReference>
<dbReference type="AlphaFoldDB" id="A0A1F6CH76"/>
<comment type="caution">
    <text evidence="2">The sequence shown here is derived from an EMBL/GenBank/DDBJ whole genome shotgun (WGS) entry which is preliminary data.</text>
</comment>
<accession>A0A1F6CH76</accession>
<evidence type="ECO:0000256" key="1">
    <source>
        <dbReference type="SAM" id="Phobius"/>
    </source>
</evidence>
<keyword evidence="1" id="KW-1133">Transmembrane helix</keyword>
<dbReference type="STRING" id="1798481.A2678_02995"/>
<proteinExistence type="predicted"/>
<keyword evidence="1" id="KW-0472">Membrane</keyword>
<organism evidence="2 3">
    <name type="scientific">Candidatus Kaiserbacteria bacterium RIFCSPHIGHO2_01_FULL_53_31</name>
    <dbReference type="NCBI Taxonomy" id="1798481"/>
    <lineage>
        <taxon>Bacteria</taxon>
        <taxon>Candidatus Kaiseribacteriota</taxon>
    </lineage>
</organism>
<feature type="transmembrane region" description="Helical" evidence="1">
    <location>
        <begin position="21"/>
        <end position="43"/>
    </location>
</feature>
<keyword evidence="1" id="KW-0812">Transmembrane</keyword>
<sequence length="413" mass="44047">MRKRGVNVQHEFILTIMRRALIILASLVVILGIGVAVYFYFFANTASIIVAPKNGSSLPAAGQTARVGDDATTTPIITASLVTQRLVRISTGPVARGLVVVDVPATNASSSSDVAVNYIERQSGNIFRYLTHARTITRTSNRTVPGIETASWLPDASIAFVRYLSGADFSTANTYALPANGASGFFLPQNLSDIAVASTSVLMLASGVNGSAASIERPDGTNTKALFTTPLSSLRASFAGKERYLAFTRPSATLGGDAFLVDAVGLFSHIVGPHNGLVALASPSGKWVLVSYTRSNEMQMELVNTTTRETLPLPVATIADKCVWAVDDSGVYCGVPANPSANYVYPDDWYQGAVQFSDRIWKIDVAGRYAQLVLDFSKEAKVSLDAQALALDSANTTLAFINKTDGSLWVYQL</sequence>
<name>A0A1F6CH76_9BACT</name>
<protein>
    <submittedName>
        <fullName evidence="2">Uncharacterized protein</fullName>
    </submittedName>
</protein>
<evidence type="ECO:0000313" key="2">
    <source>
        <dbReference type="EMBL" id="OGG48377.1"/>
    </source>
</evidence>
<dbReference type="SUPFAM" id="SSF69322">
    <property type="entry name" value="Tricorn protease domain 2"/>
    <property type="match status" value="1"/>
</dbReference>